<name>A0A0U1NMP6_9RHOB</name>
<organism evidence="1 2">
    <name type="scientific">Nereida ignava</name>
    <dbReference type="NCBI Taxonomy" id="282199"/>
    <lineage>
        <taxon>Bacteria</taxon>
        <taxon>Pseudomonadati</taxon>
        <taxon>Pseudomonadota</taxon>
        <taxon>Alphaproteobacteria</taxon>
        <taxon>Rhodobacterales</taxon>
        <taxon>Roseobacteraceae</taxon>
        <taxon>Nereida</taxon>
    </lineage>
</organism>
<dbReference type="EMBL" id="CVQV01000011">
    <property type="protein sequence ID" value="CRK76000.1"/>
    <property type="molecule type" value="Genomic_DNA"/>
</dbReference>
<dbReference type="InterPro" id="IPR018666">
    <property type="entry name" value="DUF2125"/>
</dbReference>
<evidence type="ECO:0000313" key="2">
    <source>
        <dbReference type="Proteomes" id="UP000048949"/>
    </source>
</evidence>
<dbReference type="OrthoDB" id="7625707at2"/>
<keyword evidence="2" id="KW-1185">Reference proteome</keyword>
<sequence>MRWIIGACLAAAVLWAGYWFVGSTAAERGAKAWFADRSAQGWVADYDSIETRGFPSRFDTTINALELADPRTGWAWSAPFFQVFALSYKPNHIIAVWPNEQTIATPLARANITAEDMRASAVFLPDTALTLDSATFTFEGLEATGNGGAVTQITNGTVSVRRAANAELTRDFYAQLKDVTLPDALRAQLDPADVLPQIIEGLTIDVTASFDAEWNRFAIEQARPQPTSIDLNLLAASWGGLDLRAAGDVTLDGNGVPTGEIQLKATNWREMLKVAENSDMVPQGVLPFIERGLEMLAGLSGNTATLDVPVTFRNGNMAIGPFPIGPAPRIRLR</sequence>
<evidence type="ECO:0008006" key="3">
    <source>
        <dbReference type="Google" id="ProtNLM"/>
    </source>
</evidence>
<dbReference type="STRING" id="282199.GCA_001049735_02056"/>
<evidence type="ECO:0000313" key="1">
    <source>
        <dbReference type="EMBL" id="CRK76000.1"/>
    </source>
</evidence>
<dbReference type="Proteomes" id="UP000048949">
    <property type="component" value="Unassembled WGS sequence"/>
</dbReference>
<dbReference type="AlphaFoldDB" id="A0A0U1NMP6"/>
<dbReference type="RefSeq" id="WP_048599421.1">
    <property type="nucleotide sequence ID" value="NZ_CVPC01000011.1"/>
</dbReference>
<reference evidence="1 2" key="1">
    <citation type="submission" date="2015-04" db="EMBL/GenBank/DDBJ databases">
        <authorList>
            <person name="Syromyatnikov M.Y."/>
            <person name="Popov V.N."/>
        </authorList>
    </citation>
    <scope>NUCLEOTIDE SEQUENCE [LARGE SCALE GENOMIC DNA]</scope>
    <source>
        <strain evidence="1 2">CECT 5292</strain>
    </source>
</reference>
<protein>
    <recommendedName>
        <fullName evidence="3">DUF2125 domain-containing protein</fullName>
    </recommendedName>
</protein>
<proteinExistence type="predicted"/>
<accession>A0A0U1NMP6</accession>
<dbReference type="Pfam" id="PF09898">
    <property type="entry name" value="DUF2125"/>
    <property type="match status" value="1"/>
</dbReference>
<gene>
    <name evidence="1" type="ORF">NIG5292_02057</name>
</gene>